<keyword evidence="1" id="KW-0812">Transmembrane</keyword>
<name>A0ABT8QIN8_9GAMM</name>
<evidence type="ECO:0000256" key="1">
    <source>
        <dbReference type="SAM" id="Phobius"/>
    </source>
</evidence>
<evidence type="ECO:0000313" key="2">
    <source>
        <dbReference type="EMBL" id="MDN8671103.1"/>
    </source>
</evidence>
<reference evidence="2" key="1">
    <citation type="submission" date="2023-07" db="EMBL/GenBank/DDBJ databases">
        <title>Stenotrophomonas isolates from soil.</title>
        <authorList>
            <person name="Sharma V."/>
            <person name="Zur-Pinska J."/>
            <person name="Hay A.G."/>
        </authorList>
    </citation>
    <scope>NUCLEOTIDE SEQUENCE</scope>
    <source>
        <strain evidence="2">C2</strain>
    </source>
</reference>
<evidence type="ECO:0000313" key="3">
    <source>
        <dbReference type="Proteomes" id="UP001174315"/>
    </source>
</evidence>
<accession>A0ABT8QIN8</accession>
<organism evidence="2 3">
    <name type="scientific">Stenotrophomonas indicatrix</name>
    <dbReference type="NCBI Taxonomy" id="2045451"/>
    <lineage>
        <taxon>Bacteria</taxon>
        <taxon>Pseudomonadati</taxon>
        <taxon>Pseudomonadota</taxon>
        <taxon>Gammaproteobacteria</taxon>
        <taxon>Lysobacterales</taxon>
        <taxon>Lysobacteraceae</taxon>
        <taxon>Stenotrophomonas</taxon>
    </lineage>
</organism>
<sequence>MKLPVVRQRSPMIFADSKALLTTEDREQVVDFTRELEDALRDLNDSVAKSQALSAKADELSDVLSKRGFFRSFGASFSGATDKELATLVQRLGANLGVTQNVVRVLLRVMTQKNRVLHAFNETLVNKIALLQTDTNTLDGNQKLVVRQFLAELQQQVSDQIEHTKRVDSHELQLIDHGQWREDKDELDREVGAYLECLRDENAKAFSQLSDLKRQSDDLRLGLTGLQNLHVEAHQRILSLEGCVEQQQELLREAENIALATGRRVGELEAQAAALASESHALAQRAVAAEERLAQDGQAIAVLQVRESEMSNRVVALEGRLEALERSERLSRSTRARLLHAAPAAAAALLGVTALYLTMMG</sequence>
<dbReference type="Proteomes" id="UP001174315">
    <property type="component" value="Unassembled WGS sequence"/>
</dbReference>
<keyword evidence="1" id="KW-1133">Transmembrane helix</keyword>
<dbReference type="RefSeq" id="WP_301870148.1">
    <property type="nucleotide sequence ID" value="NZ_JAUKNN010000052.1"/>
</dbReference>
<feature type="transmembrane region" description="Helical" evidence="1">
    <location>
        <begin position="338"/>
        <end position="359"/>
    </location>
</feature>
<keyword evidence="1" id="KW-0472">Membrane</keyword>
<keyword evidence="3" id="KW-1185">Reference proteome</keyword>
<comment type="caution">
    <text evidence="2">The sequence shown here is derived from an EMBL/GenBank/DDBJ whole genome shotgun (WGS) entry which is preliminary data.</text>
</comment>
<gene>
    <name evidence="2" type="ORF">Q0S36_17285</name>
</gene>
<protein>
    <submittedName>
        <fullName evidence="2">Uncharacterized protein</fullName>
    </submittedName>
</protein>
<proteinExistence type="predicted"/>
<dbReference type="EMBL" id="JAUKNN010000052">
    <property type="protein sequence ID" value="MDN8671103.1"/>
    <property type="molecule type" value="Genomic_DNA"/>
</dbReference>